<sequence length="259" mass="29291">MDAQPYAPQSPHFYAQLGEVITHSGHAHFADHLLHLVNRWVPTQWVDLSQWAFDELPERVLDITRLGSAGHPQARPPRLPSAKDHPLVRAMLDMQDPLLIQLNPRINNLHQCHLVSRHGNQRWVISLFRPYTEHGFSLTQLSFLKCLSDTLLPLLEHHAQLLRQAPRKTDHALPEQSQLQQAFYRRLSLENISLSAREQEVCLGLLTGSTVPQLAEKLSVKNSTIETYLKRAGAKLGMSGRHGLAKWMIGAGESGYGKR</sequence>
<feature type="domain" description="HTH luxR-type" evidence="1">
    <location>
        <begin position="191"/>
        <end position="248"/>
    </location>
</feature>
<accession>A0A8I1E4X5</accession>
<dbReference type="Pfam" id="PF00196">
    <property type="entry name" value="GerE"/>
    <property type="match status" value="1"/>
</dbReference>
<dbReference type="RefSeq" id="WP_034098983.1">
    <property type="nucleotide sequence ID" value="NZ_BQHF01000010.1"/>
</dbReference>
<gene>
    <name evidence="2" type="ORF">YA0853_16370</name>
</gene>
<proteinExistence type="predicted"/>
<dbReference type="SMART" id="SM00421">
    <property type="entry name" value="HTH_LUXR"/>
    <property type="match status" value="1"/>
</dbReference>
<dbReference type="GO" id="GO:0006355">
    <property type="term" value="P:regulation of DNA-templated transcription"/>
    <property type="evidence" value="ECO:0007669"/>
    <property type="project" value="InterPro"/>
</dbReference>
<dbReference type="InterPro" id="IPR036388">
    <property type="entry name" value="WH-like_DNA-bd_sf"/>
</dbReference>
<comment type="caution">
    <text evidence="2">The sequence shown here is derived from an EMBL/GenBank/DDBJ whole genome shotgun (WGS) entry which is preliminary data.</text>
</comment>
<evidence type="ECO:0000313" key="2">
    <source>
        <dbReference type="EMBL" id="MBI6625223.1"/>
    </source>
</evidence>
<dbReference type="SUPFAM" id="SSF46894">
    <property type="entry name" value="C-terminal effector domain of the bipartite response regulators"/>
    <property type="match status" value="1"/>
</dbReference>
<dbReference type="PRINTS" id="PR00038">
    <property type="entry name" value="HTHLUXR"/>
</dbReference>
<dbReference type="GO" id="GO:0003677">
    <property type="term" value="F:DNA binding"/>
    <property type="evidence" value="ECO:0007669"/>
    <property type="project" value="InterPro"/>
</dbReference>
<evidence type="ECO:0000313" key="3">
    <source>
        <dbReference type="Proteomes" id="UP000645865"/>
    </source>
</evidence>
<dbReference type="InterPro" id="IPR000792">
    <property type="entry name" value="Tscrpt_reg_LuxR_C"/>
</dbReference>
<dbReference type="EMBL" id="JAEILH010000024">
    <property type="protein sequence ID" value="MBI6625223.1"/>
    <property type="molecule type" value="Genomic_DNA"/>
</dbReference>
<dbReference type="AlphaFoldDB" id="A0A8I1E4X5"/>
<evidence type="ECO:0000259" key="1">
    <source>
        <dbReference type="SMART" id="SM00421"/>
    </source>
</evidence>
<dbReference type="InterPro" id="IPR016032">
    <property type="entry name" value="Sig_transdc_resp-reg_C-effctor"/>
</dbReference>
<protein>
    <submittedName>
        <fullName evidence="2">Helix-turn-helix transcriptional regulator</fullName>
    </submittedName>
</protein>
<dbReference type="Proteomes" id="UP000645865">
    <property type="component" value="Unassembled WGS sequence"/>
</dbReference>
<name>A0A8I1E4X5_9PSED</name>
<dbReference type="Gene3D" id="1.10.10.10">
    <property type="entry name" value="Winged helix-like DNA-binding domain superfamily/Winged helix DNA-binding domain"/>
    <property type="match status" value="1"/>
</dbReference>
<reference evidence="2" key="1">
    <citation type="submission" date="2020-12" db="EMBL/GenBank/DDBJ databases">
        <title>Comparative genomic insights into the epidemiology and virulence of plant pathogenic Pseudomonads from Turkey.</title>
        <authorList>
            <person name="Dillon M."/>
            <person name="Ruiz-Bedoya T."/>
            <person name="Bendalovic-Torma C."/>
            <person name="Guttman K.M."/>
            <person name="Kwak H."/>
            <person name="Middleton M.A."/>
            <person name="Wang P.W."/>
            <person name="Horuz S."/>
            <person name="Aysan Y."/>
            <person name="Guttman D.S."/>
        </authorList>
    </citation>
    <scope>NUCLEOTIDE SEQUENCE</scope>
    <source>
        <strain evidence="2">S5_IA_3a</strain>
    </source>
</reference>
<organism evidence="2 3">
    <name type="scientific">Pseudomonas rhodesiae</name>
    <dbReference type="NCBI Taxonomy" id="76760"/>
    <lineage>
        <taxon>Bacteria</taxon>
        <taxon>Pseudomonadati</taxon>
        <taxon>Pseudomonadota</taxon>
        <taxon>Gammaproteobacteria</taxon>
        <taxon>Pseudomonadales</taxon>
        <taxon>Pseudomonadaceae</taxon>
        <taxon>Pseudomonas</taxon>
    </lineage>
</organism>